<reference evidence="2" key="2">
    <citation type="journal article" date="2014" name="BMC Genomics">
        <title>A genomic perspective to assessing quality of mass-reared SIT flies used in Mediterranean fruit fly (Ceratitis capitata) eradication in California.</title>
        <authorList>
            <person name="Calla B."/>
            <person name="Hall B."/>
            <person name="Hou S."/>
            <person name="Geib S.M."/>
        </authorList>
    </citation>
    <scope>NUCLEOTIDE SEQUENCE</scope>
</reference>
<protein>
    <submittedName>
        <fullName evidence="2">Uncharacterized protein</fullName>
    </submittedName>
</protein>
<feature type="compositionally biased region" description="Polar residues" evidence="1">
    <location>
        <begin position="179"/>
        <end position="196"/>
    </location>
</feature>
<feature type="region of interest" description="Disordered" evidence="1">
    <location>
        <begin position="179"/>
        <end position="203"/>
    </location>
</feature>
<evidence type="ECO:0000313" key="2">
    <source>
        <dbReference type="EMBL" id="JAB90726.1"/>
    </source>
</evidence>
<reference evidence="2" key="1">
    <citation type="submission" date="2013-07" db="EMBL/GenBank/DDBJ databases">
        <authorList>
            <person name="Geib S."/>
        </authorList>
    </citation>
    <scope>NUCLEOTIDE SEQUENCE</scope>
</reference>
<proteinExistence type="evidence at transcript level"/>
<evidence type="ECO:0000256" key="1">
    <source>
        <dbReference type="SAM" id="MobiDB-lite"/>
    </source>
</evidence>
<accession>W8BC48</accession>
<dbReference type="AlphaFoldDB" id="W8BC48"/>
<feature type="region of interest" description="Disordered" evidence="1">
    <location>
        <begin position="316"/>
        <end position="363"/>
    </location>
</feature>
<name>W8BC48_CERCA</name>
<sequence length="548" mass="62575">MNLSKNKASDKIGFNVDEPICLQTESRLDNTKEFSFFDFALGINKSPVPLNFSFNKRTEQTPKVRSTKRGSGRRDLFLFCKELVKSNSLSQEWVVDKTPQPEEDLLLDQSDEEEDFPMVNLKDYLKPCVLPTKIKKKKVGFTRANVDFPYCVTSVTQVTPHPQDEQKVSAPLKLAQQHKSVTKKQTMASSTKSSVPASGLDREPASTPAFSIPMLTPSDYNNNITILKFVNIEADLASVAHKFVSVNVLQHEEHAFKQFCVNNHLTILNSCALRVFVPTVIDKIQFLVTRKGRAPNPPKAVEHNEKPAATEKIQVKTASQQAFDFKPKPKRKSNRKGPTVSHVSQKAQLALRGENGPRTAQNKKAENLSPYKGKIDHSILQEWDKLSPEQVLIARETRLQEKQNHREEVLASVVKDNKSFADCLEGVNKVMTTFSYLQIKREEAAKKLKGIPHKAWTVIGNNQDKIRAYYKQLFRSSFYTLRARWIKIQVKGEDMNPYITDFGYFWRQINVDDVSKIFDNIKTWEQKVIAFYPKSSAASEWFKQPKYD</sequence>
<dbReference type="EMBL" id="GAMC01015829">
    <property type="protein sequence ID" value="JAB90726.1"/>
    <property type="molecule type" value="mRNA"/>
</dbReference>
<organism evidence="2">
    <name type="scientific">Ceratitis capitata</name>
    <name type="common">Mediterranean fruit fly</name>
    <name type="synonym">Tephritis capitata</name>
    <dbReference type="NCBI Taxonomy" id="7213"/>
    <lineage>
        <taxon>Eukaryota</taxon>
        <taxon>Metazoa</taxon>
        <taxon>Ecdysozoa</taxon>
        <taxon>Arthropoda</taxon>
        <taxon>Hexapoda</taxon>
        <taxon>Insecta</taxon>
        <taxon>Pterygota</taxon>
        <taxon>Neoptera</taxon>
        <taxon>Endopterygota</taxon>
        <taxon>Diptera</taxon>
        <taxon>Brachycera</taxon>
        <taxon>Muscomorpha</taxon>
        <taxon>Tephritoidea</taxon>
        <taxon>Tephritidae</taxon>
        <taxon>Ceratitis</taxon>
        <taxon>Ceratitis</taxon>
    </lineage>
</organism>